<dbReference type="RefSeq" id="WP_006046892.1">
    <property type="nucleotide sequence ID" value="NZ_ABLD01000001.1"/>
</dbReference>
<keyword evidence="3" id="KW-1185">Reference proteome</keyword>
<dbReference type="EMBL" id="ABLD01000001">
    <property type="protein sequence ID" value="EDT12960.1"/>
    <property type="molecule type" value="Genomic_DNA"/>
</dbReference>
<dbReference type="Proteomes" id="UP000005045">
    <property type="component" value="Unassembled WGS sequence"/>
</dbReference>
<feature type="domain" description="SnoaL-like" evidence="1">
    <location>
        <begin position="8"/>
        <end position="115"/>
    </location>
</feature>
<gene>
    <name evidence="2" type="ORF">BgramDRAFT_0340</name>
</gene>
<dbReference type="PANTHER" id="PTHR41252">
    <property type="entry name" value="BLR2505 PROTEIN"/>
    <property type="match status" value="1"/>
</dbReference>
<dbReference type="AlphaFoldDB" id="B1FTL4"/>
<dbReference type="SUPFAM" id="SSF54427">
    <property type="entry name" value="NTF2-like"/>
    <property type="match status" value="1"/>
</dbReference>
<sequence>MRIAMRLVADAYDALARGDAGPLLVLIPAGIEWRIVGPASRPHGIVCRTPVDVQKYFGDLFSSERITSFEPDDFIDMGEQIVVIGFVASATESTGELFNSQWVHIFDVQDGLRTRWSDFLDSSVPIALDVLPLASSAPSPRTRAT</sequence>
<organism evidence="2 3">
    <name type="scientific">Paraburkholderia graminis (strain ATCC 700544 / DSM 17151 / LMG 18924 / NCIMB 13744 / C4D1M)</name>
    <dbReference type="NCBI Taxonomy" id="396598"/>
    <lineage>
        <taxon>Bacteria</taxon>
        <taxon>Pseudomonadati</taxon>
        <taxon>Pseudomonadota</taxon>
        <taxon>Betaproteobacteria</taxon>
        <taxon>Burkholderiales</taxon>
        <taxon>Burkholderiaceae</taxon>
        <taxon>Paraburkholderia</taxon>
    </lineage>
</organism>
<dbReference type="PANTHER" id="PTHR41252:SF1">
    <property type="entry name" value="BLR2505 PROTEIN"/>
    <property type="match status" value="1"/>
</dbReference>
<evidence type="ECO:0000259" key="1">
    <source>
        <dbReference type="Pfam" id="PF12680"/>
    </source>
</evidence>
<evidence type="ECO:0000313" key="3">
    <source>
        <dbReference type="Proteomes" id="UP000005045"/>
    </source>
</evidence>
<proteinExistence type="predicted"/>
<comment type="caution">
    <text evidence="2">The sequence shown here is derived from an EMBL/GenBank/DDBJ whole genome shotgun (WGS) entry which is preliminary data.</text>
</comment>
<dbReference type="InterPro" id="IPR037401">
    <property type="entry name" value="SnoaL-like"/>
</dbReference>
<evidence type="ECO:0000313" key="2">
    <source>
        <dbReference type="EMBL" id="EDT12960.1"/>
    </source>
</evidence>
<accession>B1FTL4</accession>
<dbReference type="Gene3D" id="3.10.450.50">
    <property type="match status" value="1"/>
</dbReference>
<name>B1FTL4_PARG4</name>
<dbReference type="Pfam" id="PF12680">
    <property type="entry name" value="SnoaL_2"/>
    <property type="match status" value="1"/>
</dbReference>
<protein>
    <recommendedName>
        <fullName evidence="1">SnoaL-like domain-containing protein</fullName>
    </recommendedName>
</protein>
<dbReference type="InterPro" id="IPR032710">
    <property type="entry name" value="NTF2-like_dom_sf"/>
</dbReference>
<reference evidence="2 3" key="1">
    <citation type="submission" date="2008-03" db="EMBL/GenBank/DDBJ databases">
        <title>Sequencing of the draft genome and assembly of Burkholderia graminis C4D1M.</title>
        <authorList>
            <consortium name="US DOE Joint Genome Institute (JGI-PGF)"/>
            <person name="Copeland A."/>
            <person name="Lucas S."/>
            <person name="Lapidus A."/>
            <person name="Glavina del Rio T."/>
            <person name="Dalin E."/>
            <person name="Tice H."/>
            <person name="Bruce D."/>
            <person name="Goodwin L."/>
            <person name="Pitluck S."/>
            <person name="Larimer F."/>
            <person name="Land M.L."/>
            <person name="Hauser L."/>
            <person name="Tiedje J."/>
            <person name="Richardson P."/>
        </authorList>
    </citation>
    <scope>NUCLEOTIDE SEQUENCE [LARGE SCALE GENOMIC DNA]</scope>
    <source>
        <strain evidence="3">ATCC 700544 / DSM 17151 / LMG 18924 / NCIMB 13744 / C4D1M</strain>
    </source>
</reference>
<dbReference type="OrthoDB" id="283154at2"/>